<dbReference type="Gene3D" id="1.50.10.10">
    <property type="match status" value="1"/>
</dbReference>
<reference evidence="3" key="1">
    <citation type="submission" date="2016-10" db="EMBL/GenBank/DDBJ databases">
        <authorList>
            <person name="Varghese N."/>
            <person name="Submissions S."/>
        </authorList>
    </citation>
    <scope>NUCLEOTIDE SEQUENCE [LARGE SCALE GENOMIC DNA]</scope>
    <source>
        <strain evidence="3">DSM 26542</strain>
    </source>
</reference>
<dbReference type="Pfam" id="PF03190">
    <property type="entry name" value="Thioredox_DsbH"/>
    <property type="match status" value="1"/>
</dbReference>
<dbReference type="InterPro" id="IPR024705">
    <property type="entry name" value="Ssp411"/>
</dbReference>
<dbReference type="SUPFAM" id="SSF48208">
    <property type="entry name" value="Six-hairpin glycosidases"/>
    <property type="match status" value="1"/>
</dbReference>
<evidence type="ECO:0000313" key="3">
    <source>
        <dbReference type="Proteomes" id="UP000243887"/>
    </source>
</evidence>
<dbReference type="AlphaFoldDB" id="A0A1I3QCH7"/>
<feature type="domain" description="Spermatogenesis-associated protein 20-like TRX" evidence="1">
    <location>
        <begin position="2"/>
        <end position="154"/>
    </location>
</feature>
<dbReference type="CDD" id="cd02955">
    <property type="entry name" value="SSP411"/>
    <property type="match status" value="1"/>
</dbReference>
<dbReference type="OrthoDB" id="9762614at2"/>
<dbReference type="PANTHER" id="PTHR42899">
    <property type="entry name" value="SPERMATOGENESIS-ASSOCIATED PROTEIN 20"/>
    <property type="match status" value="1"/>
</dbReference>
<evidence type="ECO:0000259" key="1">
    <source>
        <dbReference type="Pfam" id="PF03190"/>
    </source>
</evidence>
<dbReference type="SUPFAM" id="SSF52833">
    <property type="entry name" value="Thioredoxin-like"/>
    <property type="match status" value="1"/>
</dbReference>
<dbReference type="Gene3D" id="1.50.10.20">
    <property type="match status" value="1"/>
</dbReference>
<gene>
    <name evidence="2" type="ORF">SAMN04487893_105165</name>
</gene>
<keyword evidence="3" id="KW-1185">Reference proteome</keyword>
<dbReference type="Gene3D" id="3.40.30.10">
    <property type="entry name" value="Glutaredoxin"/>
    <property type="match status" value="1"/>
</dbReference>
<dbReference type="Proteomes" id="UP000243887">
    <property type="component" value="Unassembled WGS sequence"/>
</dbReference>
<evidence type="ECO:0000313" key="2">
    <source>
        <dbReference type="EMBL" id="SFJ31843.1"/>
    </source>
</evidence>
<organism evidence="2 3">
    <name type="scientific">Myroides guanonis</name>
    <dbReference type="NCBI Taxonomy" id="1150112"/>
    <lineage>
        <taxon>Bacteria</taxon>
        <taxon>Pseudomonadati</taxon>
        <taxon>Bacteroidota</taxon>
        <taxon>Flavobacteriia</taxon>
        <taxon>Flavobacteriales</taxon>
        <taxon>Flavobacteriaceae</taxon>
        <taxon>Myroides</taxon>
    </lineage>
</organism>
<dbReference type="InterPro" id="IPR036249">
    <property type="entry name" value="Thioredoxin-like_sf"/>
</dbReference>
<dbReference type="GO" id="GO:0005975">
    <property type="term" value="P:carbohydrate metabolic process"/>
    <property type="evidence" value="ECO:0007669"/>
    <property type="project" value="InterPro"/>
</dbReference>
<dbReference type="STRING" id="1150112.SAMN04487893_105165"/>
<dbReference type="InterPro" id="IPR004879">
    <property type="entry name" value="Ssp411-like_TRX"/>
</dbReference>
<proteinExistence type="predicted"/>
<name>A0A1I3QCH7_9FLAO</name>
<dbReference type="EMBL" id="FORU01000005">
    <property type="protein sequence ID" value="SFJ31843.1"/>
    <property type="molecule type" value="Genomic_DNA"/>
</dbReference>
<dbReference type="RefSeq" id="WP_090678643.1">
    <property type="nucleotide sequence ID" value="NZ_FORU01000005.1"/>
</dbReference>
<dbReference type="PANTHER" id="PTHR42899:SF1">
    <property type="entry name" value="SPERMATOGENESIS-ASSOCIATED PROTEIN 20"/>
    <property type="match status" value="1"/>
</dbReference>
<dbReference type="PIRSF" id="PIRSF006402">
    <property type="entry name" value="UCP006402_thioredoxin"/>
    <property type="match status" value="1"/>
</dbReference>
<dbReference type="InterPro" id="IPR008928">
    <property type="entry name" value="6-hairpin_glycosidase_sf"/>
</dbReference>
<sequence length="666" mass="77683">MNELHKESSPYLFQHANNPIHWKAFSQSTLEKAKIENKLLIISIGYSTCHWCHVMEHESFNDLDVAKIMNTHFTSIKVDREEQPDIDSFYMKAVQLMTKQGGWPLNVVCLPDGKPIWGGTYFNKNTWIESLNQLHSLYKNNPGQVYDFAEKLHDGISLISKAPNSLEKAATFDLDKIIDIWKRSFDWEHGGYSKAPKFMMPNNLYYLQKLGVSTDDSTLLDYVDLTLTKLVYGGIFDTIHGGFFRYSVDFKWHISHFEKMLYDNAQLVSLYADAYKRTKSSLYEECILKTLQFIEDEWNNSEGGYFCALDADSLTPQHQLKEGAYYVWTKDELETILSEDFEIFSEIFNINTFGHWENGEYVFIQKEPLEKIALKNHLEIEDLRVKKQQWEQLLKQHRDKRIKPLLDDKSLTAWNAMMAIAYIDSYTALNIESHLAKSLTILTFIEEKLWSEETGLFHTYKNGTAKISGYLDDYAWYINALLRAYEITLNEKFLIRAKNITDHTLDNFLDEKQGFFTYSMHKDTVFVPSIEIEDNVIPSPNSVMVHNLHKLGILFENQYYTNLCEKITDTVLQQVDYPSYYSNWLLMSLYLSEHSELGIVGQDSLQHIQAITSNFIAHSFVVGSNKPSNIPYFKNKYIENQTLYYFCKNKSCFQPETKIDLLDIHL</sequence>
<dbReference type="InterPro" id="IPR012341">
    <property type="entry name" value="6hp_glycosidase-like_sf"/>
</dbReference>
<protein>
    <recommendedName>
        <fullName evidence="1">Spermatogenesis-associated protein 20-like TRX domain-containing protein</fullName>
    </recommendedName>
</protein>
<accession>A0A1I3QCH7</accession>